<evidence type="ECO:0000313" key="4">
    <source>
        <dbReference type="Proteomes" id="UP000689129"/>
    </source>
</evidence>
<reference evidence="3" key="1">
    <citation type="journal article" date="2021" name="Mol. Plant Pathol.">
        <title>A 20-kb lineage-specific genomic region tames virulence in pathogenic amphidiploid Verticillium longisporum.</title>
        <authorList>
            <person name="Harting R."/>
            <person name="Starke J."/>
            <person name="Kusch H."/>
            <person name="Poggeler S."/>
            <person name="Maurus I."/>
            <person name="Schluter R."/>
            <person name="Landesfeind M."/>
            <person name="Bulla I."/>
            <person name="Nowrousian M."/>
            <person name="de Jonge R."/>
            <person name="Stahlhut G."/>
            <person name="Hoff K.J."/>
            <person name="Asshauer K.P."/>
            <person name="Thurmer A."/>
            <person name="Stanke M."/>
            <person name="Daniel R."/>
            <person name="Morgenstern B."/>
            <person name="Thomma B.P.H.J."/>
            <person name="Kronstad J.W."/>
            <person name="Braus-Stromeyer S.A."/>
            <person name="Braus G.H."/>
        </authorList>
    </citation>
    <scope>NUCLEOTIDE SEQUENCE</scope>
    <source>
        <strain evidence="3">Vl32</strain>
    </source>
</reference>
<dbReference type="PANTHER" id="PTHR11183">
    <property type="entry name" value="GLYCOGENIN SUBFAMILY MEMBER"/>
    <property type="match status" value="1"/>
</dbReference>
<protein>
    <submittedName>
        <fullName evidence="3">Glucose N-acetyltransferase 1 like protein</fullName>
    </submittedName>
</protein>
<evidence type="ECO:0000313" key="3">
    <source>
        <dbReference type="EMBL" id="KAG7119019.1"/>
    </source>
</evidence>
<feature type="transmembrane region" description="Helical" evidence="2">
    <location>
        <begin position="12"/>
        <end position="31"/>
    </location>
</feature>
<organism evidence="3 4">
    <name type="scientific">Verticillium longisporum</name>
    <name type="common">Verticillium dahliae var. longisporum</name>
    <dbReference type="NCBI Taxonomy" id="100787"/>
    <lineage>
        <taxon>Eukaryota</taxon>
        <taxon>Fungi</taxon>
        <taxon>Dikarya</taxon>
        <taxon>Ascomycota</taxon>
        <taxon>Pezizomycotina</taxon>
        <taxon>Sordariomycetes</taxon>
        <taxon>Hypocreomycetidae</taxon>
        <taxon>Glomerellales</taxon>
        <taxon>Plectosphaerellaceae</taxon>
        <taxon>Verticillium</taxon>
    </lineage>
</organism>
<dbReference type="Proteomes" id="UP000689129">
    <property type="component" value="Unassembled WGS sequence"/>
</dbReference>
<keyword evidence="2" id="KW-1133">Transmembrane helix</keyword>
<gene>
    <name evidence="3" type="ORF">HYQ45_015337</name>
</gene>
<name>A0A8I2ZAE6_VERLO</name>
<keyword evidence="2" id="KW-0812">Transmembrane</keyword>
<evidence type="ECO:0000256" key="1">
    <source>
        <dbReference type="SAM" id="MobiDB-lite"/>
    </source>
</evidence>
<keyword evidence="2" id="KW-0472">Membrane</keyword>
<feature type="compositionally biased region" description="Basic and acidic residues" evidence="1">
    <location>
        <begin position="207"/>
        <end position="219"/>
    </location>
</feature>
<accession>A0A8I2ZAE6</accession>
<proteinExistence type="predicted"/>
<dbReference type="GO" id="GO:0016740">
    <property type="term" value="F:transferase activity"/>
    <property type="evidence" value="ECO:0007669"/>
    <property type="project" value="UniProtKB-KW"/>
</dbReference>
<dbReference type="EMBL" id="JAEMWZ010000415">
    <property type="protein sequence ID" value="KAG7119019.1"/>
    <property type="molecule type" value="Genomic_DNA"/>
</dbReference>
<sequence length="404" mass="45385">MLPVVPVRVVRLGALCVLVTVTVLTTSYMLLNRHHGIDDKLELLAFTDNGTAYAVHDILTPSWTTEQLVPRFAYVQYATNLEYLCNALINFTLLRRYGAQHDLVLIHPEKWTQGTSRQAKAIRNLKEAHPEIQLRPFGVLSTTKGDATWRDSLTKFHAFALTDYTRVLAFDSDTLVLNSMDHYFLAPLAAVAVPRAYWLTTAASPQDKSEGEHEKHGSDSESGTSITGSPKPTAKPKPKPKPKQAPSIAQQVLGSHVMLLEPDTKRYARIVENAVTTGDFDMEVVNHLFADNAMILPHRRLALLTGEFRHAPDDHAAYLAPDTDEEWNAMAEVSRSYLVHFSDWPLPKPWKSRTQAQWDAALPTCDENEPARDDRPKCADRVMWTGFYDMYDQMKGEVCGVLTS</sequence>
<dbReference type="AlphaFoldDB" id="A0A8I2ZAE6"/>
<dbReference type="OrthoDB" id="2014201at2759"/>
<dbReference type="InterPro" id="IPR050587">
    <property type="entry name" value="GNT1/Glycosyltrans_8"/>
</dbReference>
<keyword evidence="3" id="KW-0808">Transferase</keyword>
<comment type="caution">
    <text evidence="3">The sequence shown here is derived from an EMBL/GenBank/DDBJ whole genome shotgun (WGS) entry which is preliminary data.</text>
</comment>
<evidence type="ECO:0000256" key="2">
    <source>
        <dbReference type="SAM" id="Phobius"/>
    </source>
</evidence>
<feature type="region of interest" description="Disordered" evidence="1">
    <location>
        <begin position="203"/>
        <end position="247"/>
    </location>
</feature>